<proteinExistence type="predicted"/>
<dbReference type="WBParaSite" id="ES5_v2.g28308.t1">
    <property type="protein sequence ID" value="ES5_v2.g28308.t1"/>
    <property type="gene ID" value="ES5_v2.g28308"/>
</dbReference>
<evidence type="ECO:0000313" key="2">
    <source>
        <dbReference type="WBParaSite" id="ES5_v2.g28308.t1"/>
    </source>
</evidence>
<name>A0AC34GFI0_9BILA</name>
<dbReference type="Proteomes" id="UP000887579">
    <property type="component" value="Unplaced"/>
</dbReference>
<reference evidence="2" key="1">
    <citation type="submission" date="2022-11" db="UniProtKB">
        <authorList>
            <consortium name="WormBaseParasite"/>
        </authorList>
    </citation>
    <scope>IDENTIFICATION</scope>
</reference>
<organism evidence="1 2">
    <name type="scientific">Panagrolaimus sp. ES5</name>
    <dbReference type="NCBI Taxonomy" id="591445"/>
    <lineage>
        <taxon>Eukaryota</taxon>
        <taxon>Metazoa</taxon>
        <taxon>Ecdysozoa</taxon>
        <taxon>Nematoda</taxon>
        <taxon>Chromadorea</taxon>
        <taxon>Rhabditida</taxon>
        <taxon>Tylenchina</taxon>
        <taxon>Panagrolaimomorpha</taxon>
        <taxon>Panagrolaimoidea</taxon>
        <taxon>Panagrolaimidae</taxon>
        <taxon>Panagrolaimus</taxon>
    </lineage>
</organism>
<protein>
    <submittedName>
        <fullName evidence="2">Uncharacterized protein</fullName>
    </submittedName>
</protein>
<sequence length="211" mass="24565">MGLRNYHPNFRKQHQLHHHDVDEHVYHELGSLHRLSLLLEERACSSEGEFLSPQPTQEEKPTMMEEEEDGSRSSSPIYAVPYENPYARIQQQPLSIESPFFQKQYNSSSSMASASSTSNYAIPFQSNAAPQWQCPPPPPLDKNANGEVDFLAELDKQIAELQIQSDAVRHLVEQAKERQELREKTRILCMEHINELRKMRWFMRNNFELCL</sequence>
<accession>A0AC34GFI0</accession>
<evidence type="ECO:0000313" key="1">
    <source>
        <dbReference type="Proteomes" id="UP000887579"/>
    </source>
</evidence>